<dbReference type="GO" id="GO:0015074">
    <property type="term" value="P:DNA integration"/>
    <property type="evidence" value="ECO:0007669"/>
    <property type="project" value="InterPro"/>
</dbReference>
<dbReference type="InterPro" id="IPR002492">
    <property type="entry name" value="Transposase_Tc1-like"/>
</dbReference>
<sequence length="67" mass="7386">MIAAAFADPFITAVQIRDRAGIDVCDEVVRQRLREAGLRSRTAAQKPLVSATAKAKRLAFAQSHAYW</sequence>
<proteinExistence type="predicted"/>
<dbReference type="GO" id="GO:0003677">
    <property type="term" value="F:DNA binding"/>
    <property type="evidence" value="ECO:0007669"/>
    <property type="project" value="InterPro"/>
</dbReference>
<evidence type="ECO:0000313" key="2">
    <source>
        <dbReference type="EMBL" id="KAH9360151.1"/>
    </source>
</evidence>
<dbReference type="AlphaFoldDB" id="A0A9J6FBM3"/>
<feature type="domain" description="Transposase Tc1-like" evidence="1">
    <location>
        <begin position="5"/>
        <end position="65"/>
    </location>
</feature>
<name>A0A9J6FBM3_HAELO</name>
<evidence type="ECO:0000259" key="1">
    <source>
        <dbReference type="Pfam" id="PF01498"/>
    </source>
</evidence>
<organism evidence="2 3">
    <name type="scientific">Haemaphysalis longicornis</name>
    <name type="common">Bush tick</name>
    <dbReference type="NCBI Taxonomy" id="44386"/>
    <lineage>
        <taxon>Eukaryota</taxon>
        <taxon>Metazoa</taxon>
        <taxon>Ecdysozoa</taxon>
        <taxon>Arthropoda</taxon>
        <taxon>Chelicerata</taxon>
        <taxon>Arachnida</taxon>
        <taxon>Acari</taxon>
        <taxon>Parasitiformes</taxon>
        <taxon>Ixodida</taxon>
        <taxon>Ixodoidea</taxon>
        <taxon>Ixodidae</taxon>
        <taxon>Haemaphysalinae</taxon>
        <taxon>Haemaphysalis</taxon>
    </lineage>
</organism>
<dbReference type="Proteomes" id="UP000821853">
    <property type="component" value="Chromosome 1"/>
</dbReference>
<evidence type="ECO:0000313" key="3">
    <source>
        <dbReference type="Proteomes" id="UP000821853"/>
    </source>
</evidence>
<keyword evidence="3" id="KW-1185">Reference proteome</keyword>
<comment type="caution">
    <text evidence="2">The sequence shown here is derived from an EMBL/GenBank/DDBJ whole genome shotgun (WGS) entry which is preliminary data.</text>
</comment>
<gene>
    <name evidence="2" type="ORF">HPB48_009587</name>
</gene>
<dbReference type="Pfam" id="PF01498">
    <property type="entry name" value="HTH_Tnp_Tc3_2"/>
    <property type="match status" value="1"/>
</dbReference>
<dbReference type="OrthoDB" id="6376364at2759"/>
<dbReference type="VEuPathDB" id="VectorBase:HLOH_056262"/>
<dbReference type="EMBL" id="JABSTR010000001">
    <property type="protein sequence ID" value="KAH9360151.1"/>
    <property type="molecule type" value="Genomic_DNA"/>
</dbReference>
<dbReference type="GO" id="GO:0006313">
    <property type="term" value="P:DNA transposition"/>
    <property type="evidence" value="ECO:0007669"/>
    <property type="project" value="InterPro"/>
</dbReference>
<protein>
    <recommendedName>
        <fullName evidence="1">Transposase Tc1-like domain-containing protein</fullName>
    </recommendedName>
</protein>
<accession>A0A9J6FBM3</accession>
<reference evidence="2 3" key="1">
    <citation type="journal article" date="2020" name="Cell">
        <title>Large-Scale Comparative Analyses of Tick Genomes Elucidate Their Genetic Diversity and Vector Capacities.</title>
        <authorList>
            <consortium name="Tick Genome and Microbiome Consortium (TIGMIC)"/>
            <person name="Jia N."/>
            <person name="Wang J."/>
            <person name="Shi W."/>
            <person name="Du L."/>
            <person name="Sun Y."/>
            <person name="Zhan W."/>
            <person name="Jiang J.F."/>
            <person name="Wang Q."/>
            <person name="Zhang B."/>
            <person name="Ji P."/>
            <person name="Bell-Sakyi L."/>
            <person name="Cui X.M."/>
            <person name="Yuan T.T."/>
            <person name="Jiang B.G."/>
            <person name="Yang W.F."/>
            <person name="Lam T.T."/>
            <person name="Chang Q.C."/>
            <person name="Ding S.J."/>
            <person name="Wang X.J."/>
            <person name="Zhu J.G."/>
            <person name="Ruan X.D."/>
            <person name="Zhao L."/>
            <person name="Wei J.T."/>
            <person name="Ye R.Z."/>
            <person name="Que T.C."/>
            <person name="Du C.H."/>
            <person name="Zhou Y.H."/>
            <person name="Cheng J.X."/>
            <person name="Dai P.F."/>
            <person name="Guo W.B."/>
            <person name="Han X.H."/>
            <person name="Huang E.J."/>
            <person name="Li L.F."/>
            <person name="Wei W."/>
            <person name="Gao Y.C."/>
            <person name="Liu J.Z."/>
            <person name="Shao H.Z."/>
            <person name="Wang X."/>
            <person name="Wang C.C."/>
            <person name="Yang T.C."/>
            <person name="Huo Q.B."/>
            <person name="Li W."/>
            <person name="Chen H.Y."/>
            <person name="Chen S.E."/>
            <person name="Zhou L.G."/>
            <person name="Ni X.B."/>
            <person name="Tian J.H."/>
            <person name="Sheng Y."/>
            <person name="Liu T."/>
            <person name="Pan Y.S."/>
            <person name="Xia L.Y."/>
            <person name="Li J."/>
            <person name="Zhao F."/>
            <person name="Cao W.C."/>
        </authorList>
    </citation>
    <scope>NUCLEOTIDE SEQUENCE [LARGE SCALE GENOMIC DNA]</scope>
    <source>
        <strain evidence="2">HaeL-2018</strain>
    </source>
</reference>